<accession>A0A3S0HYI2</accession>
<dbReference type="Proteomes" id="UP000277007">
    <property type="component" value="Unassembled WGS sequence"/>
</dbReference>
<proteinExistence type="predicted"/>
<dbReference type="RefSeq" id="WP_126618398.1">
    <property type="nucleotide sequence ID" value="NZ_JBHUCY010000019.1"/>
</dbReference>
<comment type="caution">
    <text evidence="2">The sequence shown here is derived from an EMBL/GenBank/DDBJ whole genome shotgun (WGS) entry which is preliminary data.</text>
</comment>
<gene>
    <name evidence="2" type="ORF">EJ903_18980</name>
</gene>
<evidence type="ECO:0000313" key="3">
    <source>
        <dbReference type="Proteomes" id="UP000277007"/>
    </source>
</evidence>
<keyword evidence="3" id="KW-1185">Reference proteome</keyword>
<organism evidence="2 3">
    <name type="scientific">Azospirillum griseum</name>
    <dbReference type="NCBI Taxonomy" id="2496639"/>
    <lineage>
        <taxon>Bacteria</taxon>
        <taxon>Pseudomonadati</taxon>
        <taxon>Pseudomonadota</taxon>
        <taxon>Alphaproteobacteria</taxon>
        <taxon>Rhodospirillales</taxon>
        <taxon>Azospirillaceae</taxon>
        <taxon>Azospirillum</taxon>
    </lineage>
</organism>
<dbReference type="EMBL" id="RXMA01000021">
    <property type="protein sequence ID" value="RTR17054.1"/>
    <property type="molecule type" value="Genomic_DNA"/>
</dbReference>
<evidence type="ECO:0000256" key="1">
    <source>
        <dbReference type="SAM" id="MobiDB-lite"/>
    </source>
</evidence>
<reference evidence="2 3" key="1">
    <citation type="submission" date="2018-12" db="EMBL/GenBank/DDBJ databases">
        <authorList>
            <person name="Yang Y."/>
        </authorList>
    </citation>
    <scope>NUCLEOTIDE SEQUENCE [LARGE SCALE GENOMIC DNA]</scope>
    <source>
        <strain evidence="2 3">L-25-5w-1</strain>
    </source>
</reference>
<dbReference type="AlphaFoldDB" id="A0A3S0HYI2"/>
<feature type="compositionally biased region" description="Acidic residues" evidence="1">
    <location>
        <begin position="521"/>
        <end position="534"/>
    </location>
</feature>
<protein>
    <submittedName>
        <fullName evidence="2">Type I-E CRISPR-associated protein Cse1/CasA</fullName>
    </submittedName>
</protein>
<name>A0A3S0HYI2_9PROT</name>
<evidence type="ECO:0000313" key="2">
    <source>
        <dbReference type="EMBL" id="RTR17054.1"/>
    </source>
</evidence>
<sequence length="534" mass="59757">MLNLADEKLIPVEMEHAISWTTLPEALALLSADRVEGFEGLMAHQRQPWFLFLVQLAAMALAVDDQSELPAAIDADQWHRRLLALTPGVEGTAWSLLVPDHQQPALLQPPIRDAAAWARMQPLASTPDGVDVLITAKNHDVKQARIGAAQPHHWLFALVSLQTSQGFLGRGNFGIARMNGGFGSRMLLELVPGMSWGTRFRRAVDVALNQRRDLRKHHPDDYAFGPDAHRLLWLLPWDREEALPIPTLDPCFVEVCRRVRLITDADGRCVALGRPSDSTRVEAKERKGLLDDPWIPINLATGGAYTVSGEGFRYDRVADLLFDTTKVKLPAAVHTLTGDPQTMHLHLSVLVRGQGKTEGLHDRVLPLKPAAMRRILREGDRERAHEVARRMVGDAKTTLKAVKTGLLCQIQGAPEKINFEDKRATHMLEALDEAIDGVFFDHLWRILEAEDADPRDADAMDRANLDWWRSLHRLSQRAFERGCQQLPPPSARRERSRVLANALYRGVMNKNMPLPKRDDPDAPEPGESQTEDAA</sequence>
<feature type="region of interest" description="Disordered" evidence="1">
    <location>
        <begin position="509"/>
        <end position="534"/>
    </location>
</feature>
<dbReference type="OrthoDB" id="5450902at2"/>